<feature type="compositionally biased region" description="Basic and acidic residues" evidence="1">
    <location>
        <begin position="25"/>
        <end position="37"/>
    </location>
</feature>
<feature type="compositionally biased region" description="Basic residues" evidence="1">
    <location>
        <begin position="48"/>
        <end position="59"/>
    </location>
</feature>
<accession>A0AAN7LKS8</accession>
<feature type="compositionally biased region" description="Basic and acidic residues" evidence="1">
    <location>
        <begin position="64"/>
        <end position="79"/>
    </location>
</feature>
<gene>
    <name evidence="2" type="ORF">SAY86_019581</name>
</gene>
<name>A0AAN7LKS8_TRANT</name>
<evidence type="ECO:0000313" key="2">
    <source>
        <dbReference type="EMBL" id="KAK4788262.1"/>
    </source>
</evidence>
<dbReference type="Proteomes" id="UP001346149">
    <property type="component" value="Unassembled WGS sequence"/>
</dbReference>
<comment type="caution">
    <text evidence="2">The sequence shown here is derived from an EMBL/GenBank/DDBJ whole genome shotgun (WGS) entry which is preliminary data.</text>
</comment>
<sequence length="140" mass="16817">MEIDRCMDHGRLAEWRAYMESVAGEERRARGEPDRSQHRPSISFREPQRRHLQGRRRRQFLSPPERERKGEAQRQRHDTARDLWKPISFLFMSCLVIKEEAKPCFVHLCWSPVDWLFGSPTRLSPRWDLEFSHLTAGYRV</sequence>
<dbReference type="AlphaFoldDB" id="A0AAN7LKS8"/>
<organism evidence="2 3">
    <name type="scientific">Trapa natans</name>
    <name type="common">Water chestnut</name>
    <dbReference type="NCBI Taxonomy" id="22666"/>
    <lineage>
        <taxon>Eukaryota</taxon>
        <taxon>Viridiplantae</taxon>
        <taxon>Streptophyta</taxon>
        <taxon>Embryophyta</taxon>
        <taxon>Tracheophyta</taxon>
        <taxon>Spermatophyta</taxon>
        <taxon>Magnoliopsida</taxon>
        <taxon>eudicotyledons</taxon>
        <taxon>Gunneridae</taxon>
        <taxon>Pentapetalae</taxon>
        <taxon>rosids</taxon>
        <taxon>malvids</taxon>
        <taxon>Myrtales</taxon>
        <taxon>Lythraceae</taxon>
        <taxon>Trapa</taxon>
    </lineage>
</organism>
<protein>
    <submittedName>
        <fullName evidence="2">Uncharacterized protein</fullName>
    </submittedName>
</protein>
<dbReference type="EMBL" id="JAXQNO010000011">
    <property type="protein sequence ID" value="KAK4788262.1"/>
    <property type="molecule type" value="Genomic_DNA"/>
</dbReference>
<feature type="region of interest" description="Disordered" evidence="1">
    <location>
        <begin position="25"/>
        <end position="79"/>
    </location>
</feature>
<proteinExistence type="predicted"/>
<reference evidence="2 3" key="1">
    <citation type="journal article" date="2023" name="Hortic Res">
        <title>Pangenome of water caltrop reveals structural variations and asymmetric subgenome divergence after allopolyploidization.</title>
        <authorList>
            <person name="Zhang X."/>
            <person name="Chen Y."/>
            <person name="Wang L."/>
            <person name="Yuan Y."/>
            <person name="Fang M."/>
            <person name="Shi L."/>
            <person name="Lu R."/>
            <person name="Comes H.P."/>
            <person name="Ma Y."/>
            <person name="Chen Y."/>
            <person name="Huang G."/>
            <person name="Zhou Y."/>
            <person name="Zheng Z."/>
            <person name="Qiu Y."/>
        </authorList>
    </citation>
    <scope>NUCLEOTIDE SEQUENCE [LARGE SCALE GENOMIC DNA]</scope>
    <source>
        <strain evidence="2">F231</strain>
    </source>
</reference>
<keyword evidence="3" id="KW-1185">Reference proteome</keyword>
<evidence type="ECO:0000256" key="1">
    <source>
        <dbReference type="SAM" id="MobiDB-lite"/>
    </source>
</evidence>
<evidence type="ECO:0000313" key="3">
    <source>
        <dbReference type="Proteomes" id="UP001346149"/>
    </source>
</evidence>